<accession>D8PYV9</accession>
<feature type="region of interest" description="Disordered" evidence="1">
    <location>
        <begin position="1"/>
        <end position="29"/>
    </location>
</feature>
<evidence type="ECO:0000313" key="2">
    <source>
        <dbReference type="EMBL" id="EFI98763.1"/>
    </source>
</evidence>
<dbReference type="VEuPathDB" id="FungiDB:SCHCODRAFT_02614106"/>
<evidence type="ECO:0008006" key="4">
    <source>
        <dbReference type="Google" id="ProtNLM"/>
    </source>
</evidence>
<dbReference type="OrthoDB" id="3218112at2759"/>
<feature type="non-terminal residue" evidence="2">
    <location>
        <position position="328"/>
    </location>
</feature>
<organism evidence="3">
    <name type="scientific">Schizophyllum commune (strain H4-8 / FGSC 9210)</name>
    <name type="common">Split gill fungus</name>
    <dbReference type="NCBI Taxonomy" id="578458"/>
    <lineage>
        <taxon>Eukaryota</taxon>
        <taxon>Fungi</taxon>
        <taxon>Dikarya</taxon>
        <taxon>Basidiomycota</taxon>
        <taxon>Agaricomycotina</taxon>
        <taxon>Agaricomycetes</taxon>
        <taxon>Agaricomycetidae</taxon>
        <taxon>Agaricales</taxon>
        <taxon>Schizophyllaceae</taxon>
        <taxon>Schizophyllum</taxon>
    </lineage>
</organism>
<evidence type="ECO:0000313" key="3">
    <source>
        <dbReference type="Proteomes" id="UP000007431"/>
    </source>
</evidence>
<reference evidence="2 3" key="1">
    <citation type="journal article" date="2010" name="Nat. Biotechnol.">
        <title>Genome sequence of the model mushroom Schizophyllum commune.</title>
        <authorList>
            <person name="Ohm R.A."/>
            <person name="de Jong J.F."/>
            <person name="Lugones L.G."/>
            <person name="Aerts A."/>
            <person name="Kothe E."/>
            <person name="Stajich J.E."/>
            <person name="de Vries R.P."/>
            <person name="Record E."/>
            <person name="Levasseur A."/>
            <person name="Baker S.E."/>
            <person name="Bartholomew K.A."/>
            <person name="Coutinho P.M."/>
            <person name="Erdmann S."/>
            <person name="Fowler T.J."/>
            <person name="Gathman A.C."/>
            <person name="Lombard V."/>
            <person name="Henrissat B."/>
            <person name="Knabe N."/>
            <person name="Kuees U."/>
            <person name="Lilly W.W."/>
            <person name="Lindquist E."/>
            <person name="Lucas S."/>
            <person name="Magnuson J.K."/>
            <person name="Piumi F."/>
            <person name="Raudaskoski M."/>
            <person name="Salamov A."/>
            <person name="Schmutz J."/>
            <person name="Schwarze F.W.M.R."/>
            <person name="vanKuyk P.A."/>
            <person name="Horton J.S."/>
            <person name="Grigoriev I.V."/>
            <person name="Woesten H.A.B."/>
        </authorList>
    </citation>
    <scope>NUCLEOTIDE SEQUENCE [LARGE SCALE GENOMIC DNA]</scope>
    <source>
        <strain evidence="3">H4-8 / FGSC 9210</strain>
    </source>
</reference>
<dbReference type="InParanoid" id="D8PYV9"/>
<protein>
    <recommendedName>
        <fullName evidence="4">BTB domain-containing protein</fullName>
    </recommendedName>
</protein>
<dbReference type="RefSeq" id="XP_003033666.1">
    <property type="nucleotide sequence ID" value="XM_003033620.1"/>
</dbReference>
<gene>
    <name evidence="2" type="ORF">SCHCODRAFT_106522</name>
</gene>
<sequence length="328" mass="37207">MSSGHEGESRKRQRSEVDEVDAEIKGDGTHDEKHWYSDGNIVLRVEDSLFRLLNVNSEIFRDMLSVPQPVAQDDLEGCPVVRLPGDSAEGWRSLLDALYDPSLLSTLHTQSLSASLPVLIGITRLATKYRFVAFRRECLVVLGRHFPSFYSSILPMRKRPDLAQASAAISLAREIGAPSLLPFAYLTCASAVTMSRPYVVFDDPSLSFQDKATILQGLHALANLQRRHMFPFAYEIPESIETGCTMRCDTTECFRQVAERPEVLHYLDDYEDVHDEGWWSAREMLCRVCLEDIRETYDGGREDIWSDLPQIFRIGASWADLLREQDTA</sequence>
<dbReference type="HOGENOM" id="CLU_033082_5_0_1"/>
<evidence type="ECO:0000256" key="1">
    <source>
        <dbReference type="SAM" id="MobiDB-lite"/>
    </source>
</evidence>
<dbReference type="AlphaFoldDB" id="D8PYV9"/>
<dbReference type="Proteomes" id="UP000007431">
    <property type="component" value="Unassembled WGS sequence"/>
</dbReference>
<dbReference type="KEGG" id="scm:SCHCO_02614106"/>
<proteinExistence type="predicted"/>
<keyword evidence="3" id="KW-1185">Reference proteome</keyword>
<dbReference type="GeneID" id="9586228"/>
<name>D8PYV9_SCHCM</name>
<dbReference type="EMBL" id="GL377304">
    <property type="protein sequence ID" value="EFI98763.1"/>
    <property type="molecule type" value="Genomic_DNA"/>
</dbReference>